<name>A0A316HF13_9PSEU</name>
<dbReference type="PROSITE" id="PS50893">
    <property type="entry name" value="ABC_TRANSPORTER_2"/>
    <property type="match status" value="1"/>
</dbReference>
<accession>A0A316HF13</accession>
<reference evidence="4 6" key="1">
    <citation type="submission" date="2018-05" db="EMBL/GenBank/DDBJ databases">
        <title>Genomic Encyclopedia of Type Strains, Phase IV (KMG-IV): sequencing the most valuable type-strain genomes for metagenomic binning, comparative biology and taxonomic classification.</title>
        <authorList>
            <person name="Goeker M."/>
        </authorList>
    </citation>
    <scope>NUCLEOTIDE SEQUENCE [LARGE SCALE GENOMIC DNA]</scope>
    <source>
        <strain evidence="5 7">DSM 45479</strain>
        <strain evidence="4 6">DSM 45480</strain>
    </source>
</reference>
<dbReference type="InterPro" id="IPR027417">
    <property type="entry name" value="P-loop_NTPase"/>
</dbReference>
<keyword evidence="2 4" id="KW-0067">ATP-binding</keyword>
<evidence type="ECO:0000313" key="4">
    <source>
        <dbReference type="EMBL" id="PWK78621.1"/>
    </source>
</evidence>
<evidence type="ECO:0000313" key="5">
    <source>
        <dbReference type="EMBL" id="RAS67451.1"/>
    </source>
</evidence>
<dbReference type="PROSITE" id="PS00211">
    <property type="entry name" value="ABC_TRANSPORTER_1"/>
    <property type="match status" value="1"/>
</dbReference>
<protein>
    <submittedName>
        <fullName evidence="4">ABC-2 type transport system ATP-binding protein</fullName>
    </submittedName>
</protein>
<dbReference type="InterPro" id="IPR003593">
    <property type="entry name" value="AAA+_ATPase"/>
</dbReference>
<evidence type="ECO:0000259" key="3">
    <source>
        <dbReference type="PROSITE" id="PS50893"/>
    </source>
</evidence>
<dbReference type="Pfam" id="PF00005">
    <property type="entry name" value="ABC_tran"/>
    <property type="match status" value="1"/>
</dbReference>
<keyword evidence="7" id="KW-1185">Reference proteome</keyword>
<dbReference type="GO" id="GO:0005524">
    <property type="term" value="F:ATP binding"/>
    <property type="evidence" value="ECO:0007669"/>
    <property type="project" value="UniProtKB-KW"/>
</dbReference>
<sequence length="255" mass="27392">MFVPLDALSENQQPVVRVDQMTVVRRRVVLRNISFAVPMGSVTGLLGPSGSGKTTLIRTIVGLQARASGTVEVLGLPAGSASLRREVGYVSQAPSVYPDVTVRENLRYFASVLGLRGEPRAQAVRRVLSDVDLTALAGTVVGRLSGGERSRVSLAVAFLGTPRLLVLDEPTVGLDPVLRRDLWALFGRQARHGTTVLVSSHVMDEADRCDRLLLLREGRLLAAGDRGELLARTGTVRAEDAFLRLVEAPHSLEAG</sequence>
<comment type="caution">
    <text evidence="4">The sequence shown here is derived from an EMBL/GenBank/DDBJ whole genome shotgun (WGS) entry which is preliminary data.</text>
</comment>
<dbReference type="EMBL" id="QGHB01000026">
    <property type="protein sequence ID" value="PWK78621.1"/>
    <property type="molecule type" value="Genomic_DNA"/>
</dbReference>
<evidence type="ECO:0000313" key="6">
    <source>
        <dbReference type="Proteomes" id="UP000246005"/>
    </source>
</evidence>
<gene>
    <name evidence="5" type="ORF">C8D87_103790</name>
    <name evidence="4" type="ORF">C8D88_12613</name>
</gene>
<dbReference type="PANTHER" id="PTHR43038">
    <property type="entry name" value="ATP-BINDING CASSETTE, SUB-FAMILY H, MEMBER 1"/>
    <property type="match status" value="1"/>
</dbReference>
<dbReference type="Proteomes" id="UP000246005">
    <property type="component" value="Unassembled WGS sequence"/>
</dbReference>
<dbReference type="SMART" id="SM00382">
    <property type="entry name" value="AAA"/>
    <property type="match status" value="1"/>
</dbReference>
<keyword evidence="1" id="KW-0547">Nucleotide-binding</keyword>
<dbReference type="Proteomes" id="UP000248714">
    <property type="component" value="Unassembled WGS sequence"/>
</dbReference>
<dbReference type="InterPro" id="IPR003439">
    <property type="entry name" value="ABC_transporter-like_ATP-bd"/>
</dbReference>
<dbReference type="InterPro" id="IPR017871">
    <property type="entry name" value="ABC_transporter-like_CS"/>
</dbReference>
<dbReference type="CDD" id="cd03230">
    <property type="entry name" value="ABC_DR_subfamily_A"/>
    <property type="match status" value="1"/>
</dbReference>
<dbReference type="AlphaFoldDB" id="A0A316HF13"/>
<dbReference type="SUPFAM" id="SSF52540">
    <property type="entry name" value="P-loop containing nucleoside triphosphate hydrolases"/>
    <property type="match status" value="1"/>
</dbReference>
<dbReference type="Gene3D" id="3.40.50.300">
    <property type="entry name" value="P-loop containing nucleotide triphosphate hydrolases"/>
    <property type="match status" value="1"/>
</dbReference>
<dbReference type="GO" id="GO:0016887">
    <property type="term" value="F:ATP hydrolysis activity"/>
    <property type="evidence" value="ECO:0007669"/>
    <property type="project" value="InterPro"/>
</dbReference>
<evidence type="ECO:0000256" key="1">
    <source>
        <dbReference type="ARBA" id="ARBA00022741"/>
    </source>
</evidence>
<evidence type="ECO:0000256" key="2">
    <source>
        <dbReference type="ARBA" id="ARBA00022840"/>
    </source>
</evidence>
<organism evidence="4 6">
    <name type="scientific">Lentzea atacamensis</name>
    <dbReference type="NCBI Taxonomy" id="531938"/>
    <lineage>
        <taxon>Bacteria</taxon>
        <taxon>Bacillati</taxon>
        <taxon>Actinomycetota</taxon>
        <taxon>Actinomycetes</taxon>
        <taxon>Pseudonocardiales</taxon>
        <taxon>Pseudonocardiaceae</taxon>
        <taxon>Lentzea</taxon>
    </lineage>
</organism>
<dbReference type="PANTHER" id="PTHR43038:SF3">
    <property type="entry name" value="ABC TRANSPORTER G FAMILY MEMBER 20 ISOFORM X1"/>
    <property type="match status" value="1"/>
</dbReference>
<dbReference type="EMBL" id="QLTT01000003">
    <property type="protein sequence ID" value="RAS67451.1"/>
    <property type="molecule type" value="Genomic_DNA"/>
</dbReference>
<feature type="domain" description="ABC transporter" evidence="3">
    <location>
        <begin position="15"/>
        <end position="242"/>
    </location>
</feature>
<evidence type="ECO:0000313" key="7">
    <source>
        <dbReference type="Proteomes" id="UP000248714"/>
    </source>
</evidence>
<proteinExistence type="predicted"/>